<comment type="function">
    <text evidence="4">Catalyzes the reduction of fatty acyl-CoA to fatty alcohols.</text>
</comment>
<comment type="caution">
    <text evidence="7">The sequence shown here is derived from an EMBL/GenBank/DDBJ whole genome shotgun (WGS) entry which is preliminary data.</text>
</comment>
<dbReference type="PANTHER" id="PTHR11011">
    <property type="entry name" value="MALE STERILITY PROTEIN 2-RELATED"/>
    <property type="match status" value="1"/>
</dbReference>
<name>A0A922M8S7_SPOEX</name>
<accession>A0A922M8S7</accession>
<comment type="similarity">
    <text evidence="1 4">Belongs to the fatty acyl-CoA reductase family.</text>
</comment>
<dbReference type="InterPro" id="IPR013120">
    <property type="entry name" value="FAR_NAD-bd"/>
</dbReference>
<organism evidence="7 8">
    <name type="scientific">Spodoptera exigua</name>
    <name type="common">Beet armyworm</name>
    <name type="synonym">Noctua fulgens</name>
    <dbReference type="NCBI Taxonomy" id="7107"/>
    <lineage>
        <taxon>Eukaryota</taxon>
        <taxon>Metazoa</taxon>
        <taxon>Ecdysozoa</taxon>
        <taxon>Arthropoda</taxon>
        <taxon>Hexapoda</taxon>
        <taxon>Insecta</taxon>
        <taxon>Pterygota</taxon>
        <taxon>Neoptera</taxon>
        <taxon>Endopterygota</taxon>
        <taxon>Lepidoptera</taxon>
        <taxon>Glossata</taxon>
        <taxon>Ditrysia</taxon>
        <taxon>Noctuoidea</taxon>
        <taxon>Noctuidae</taxon>
        <taxon>Amphipyrinae</taxon>
        <taxon>Spodoptera</taxon>
    </lineage>
</organism>
<protein>
    <recommendedName>
        <fullName evidence="4">Fatty acyl-CoA reductase</fullName>
        <ecNumber evidence="4">1.2.1.84</ecNumber>
    </recommendedName>
</protein>
<evidence type="ECO:0000313" key="7">
    <source>
        <dbReference type="EMBL" id="KAH9632410.1"/>
    </source>
</evidence>
<evidence type="ECO:0000256" key="2">
    <source>
        <dbReference type="ARBA" id="ARBA00022516"/>
    </source>
</evidence>
<dbReference type="Gene3D" id="3.40.50.720">
    <property type="entry name" value="NAD(P)-binding Rossmann-like Domain"/>
    <property type="match status" value="1"/>
</dbReference>
<dbReference type="InterPro" id="IPR033640">
    <property type="entry name" value="FAR_C"/>
</dbReference>
<keyword evidence="4" id="KW-0560">Oxidoreductase</keyword>
<comment type="catalytic activity">
    <reaction evidence="4">
        <text>a long-chain fatty acyl-CoA + 2 NADPH + 2 H(+) = a long-chain primary fatty alcohol + 2 NADP(+) + CoA</text>
        <dbReference type="Rhea" id="RHEA:52716"/>
        <dbReference type="ChEBI" id="CHEBI:15378"/>
        <dbReference type="ChEBI" id="CHEBI:57287"/>
        <dbReference type="ChEBI" id="CHEBI:57783"/>
        <dbReference type="ChEBI" id="CHEBI:58349"/>
        <dbReference type="ChEBI" id="CHEBI:77396"/>
        <dbReference type="ChEBI" id="CHEBI:83139"/>
        <dbReference type="EC" id="1.2.1.84"/>
    </reaction>
</comment>
<dbReference type="GO" id="GO:0035336">
    <property type="term" value="P:long-chain fatty-acyl-CoA metabolic process"/>
    <property type="evidence" value="ECO:0007669"/>
    <property type="project" value="TreeGrafter"/>
</dbReference>
<evidence type="ECO:0000259" key="5">
    <source>
        <dbReference type="Pfam" id="PF03015"/>
    </source>
</evidence>
<dbReference type="PANTHER" id="PTHR11011:SF45">
    <property type="entry name" value="FATTY ACYL-COA REDUCTASE CG8306-RELATED"/>
    <property type="match status" value="1"/>
</dbReference>
<evidence type="ECO:0000259" key="6">
    <source>
        <dbReference type="Pfam" id="PF07993"/>
    </source>
</evidence>
<feature type="domain" description="Fatty acyl-CoA reductase C-terminal" evidence="5">
    <location>
        <begin position="273"/>
        <end position="361"/>
    </location>
</feature>
<dbReference type="SUPFAM" id="SSF51735">
    <property type="entry name" value="NAD(P)-binding Rossmann-fold domains"/>
    <property type="match status" value="1"/>
</dbReference>
<evidence type="ECO:0000256" key="1">
    <source>
        <dbReference type="ARBA" id="ARBA00005928"/>
    </source>
</evidence>
<dbReference type="Proteomes" id="UP000814243">
    <property type="component" value="Unassembled WGS sequence"/>
</dbReference>
<evidence type="ECO:0000313" key="8">
    <source>
        <dbReference type="Proteomes" id="UP000814243"/>
    </source>
</evidence>
<dbReference type="EMBL" id="JACEFF010000711">
    <property type="protein sequence ID" value="KAH9632410.1"/>
    <property type="molecule type" value="Genomic_DNA"/>
</dbReference>
<dbReference type="GO" id="GO:0005777">
    <property type="term" value="C:peroxisome"/>
    <property type="evidence" value="ECO:0007669"/>
    <property type="project" value="TreeGrafter"/>
</dbReference>
<proteinExistence type="inferred from homology"/>
<keyword evidence="4" id="KW-0521">NADP</keyword>
<gene>
    <name evidence="7" type="ORF">HF086_010803</name>
</gene>
<keyword evidence="3 4" id="KW-0443">Lipid metabolism</keyword>
<dbReference type="InterPro" id="IPR036291">
    <property type="entry name" value="NAD(P)-bd_dom_sf"/>
</dbReference>
<dbReference type="AlphaFoldDB" id="A0A922M8S7"/>
<feature type="domain" description="Thioester reductase (TE)" evidence="6">
    <location>
        <begin position="58"/>
        <end position="202"/>
    </location>
</feature>
<evidence type="ECO:0000256" key="4">
    <source>
        <dbReference type="RuleBase" id="RU363097"/>
    </source>
</evidence>
<sequence>MEFHGNTCTLINPINAKLFKRLKSNNPDFVKKVVLVPGDLRLPKLGLSPSDEQTLIDKAFVYVSTAYAQGATKVLVETTYPPPAKVEDVYKFMEEHGHDDLEVKKFIGTYMNVNFSGSHFSTYAFSKSLSESYIAKNHGNVPTVIIRPSAVTSIKDGPVQGWLDNWFGASGILFYINEGVIRVMHGDGNHTIDFIPVDYVSNLSIISALRAKESNEVQVYNCTTTSDNPLNWDTIYKQIKNEKKMTGKNKFPYVSTIYVNSKLALHLGTFFLQISPALLADLWLKIKRKDPKYVKLVAQAIAVRNAYDYFTSNTFIMRSDRTRQLHASLSPEDREQFQCDPTQINWPEYLKVNMNGIYKYLKPPKVM</sequence>
<dbReference type="Pfam" id="PF03015">
    <property type="entry name" value="Sterile"/>
    <property type="match status" value="1"/>
</dbReference>
<dbReference type="InterPro" id="IPR026055">
    <property type="entry name" value="FAR"/>
</dbReference>
<dbReference type="Pfam" id="PF07993">
    <property type="entry name" value="NAD_binding_4"/>
    <property type="match status" value="1"/>
</dbReference>
<dbReference type="EC" id="1.2.1.84" evidence="4"/>
<dbReference type="CDD" id="cd09071">
    <property type="entry name" value="FAR_C"/>
    <property type="match status" value="1"/>
</dbReference>
<keyword evidence="2 4" id="KW-0444">Lipid biosynthesis</keyword>
<reference evidence="7" key="1">
    <citation type="journal article" date="2021" name="G3 (Bethesda)">
        <title>Genome and transcriptome analysis of the beet armyworm Spodoptera exigua reveals targets for pest control. .</title>
        <authorList>
            <person name="Simon S."/>
            <person name="Breeschoten T."/>
            <person name="Jansen H.J."/>
            <person name="Dirks R.P."/>
            <person name="Schranz M.E."/>
            <person name="Ros V.I.D."/>
        </authorList>
    </citation>
    <scope>NUCLEOTIDE SEQUENCE</scope>
    <source>
        <strain evidence="7">TB_SE_WUR_2020</strain>
    </source>
</reference>
<dbReference type="GO" id="GO:0102965">
    <property type="term" value="F:alcohol-forming long-chain fatty acyl-CoA reductase activity"/>
    <property type="evidence" value="ECO:0007669"/>
    <property type="project" value="UniProtKB-EC"/>
</dbReference>
<dbReference type="GO" id="GO:0080019">
    <property type="term" value="F:alcohol-forming very long-chain fatty acyl-CoA reductase activity"/>
    <property type="evidence" value="ECO:0007669"/>
    <property type="project" value="InterPro"/>
</dbReference>
<evidence type="ECO:0000256" key="3">
    <source>
        <dbReference type="ARBA" id="ARBA00023098"/>
    </source>
</evidence>